<dbReference type="InterPro" id="IPR006935">
    <property type="entry name" value="Helicase/UvrB_N"/>
</dbReference>
<evidence type="ECO:0000256" key="1">
    <source>
        <dbReference type="SAM" id="MobiDB-lite"/>
    </source>
</evidence>
<dbReference type="Gene3D" id="6.10.140.530">
    <property type="match status" value="2"/>
</dbReference>
<dbReference type="InterPro" id="IPR050742">
    <property type="entry name" value="Helicase_Restrict-Modif_Enz"/>
</dbReference>
<dbReference type="InterPro" id="IPR005114">
    <property type="entry name" value="Helicase_assoc"/>
</dbReference>
<feature type="domain" description="Helicase C-terminal" evidence="3">
    <location>
        <begin position="272"/>
        <end position="460"/>
    </location>
</feature>
<dbReference type="InterPro" id="IPR014001">
    <property type="entry name" value="Helicase_ATP-bd"/>
</dbReference>
<dbReference type="PROSITE" id="PS51192">
    <property type="entry name" value="HELICASE_ATP_BIND_1"/>
    <property type="match status" value="2"/>
</dbReference>
<feature type="compositionally biased region" description="Low complexity" evidence="1">
    <location>
        <begin position="781"/>
        <end position="796"/>
    </location>
</feature>
<protein>
    <submittedName>
        <fullName evidence="4">Helicase associated domain protein</fullName>
    </submittedName>
</protein>
<dbReference type="GO" id="GO:0005829">
    <property type="term" value="C:cytosol"/>
    <property type="evidence" value="ECO:0007669"/>
    <property type="project" value="TreeGrafter"/>
</dbReference>
<feature type="domain" description="Helicase ATP-binding" evidence="2">
    <location>
        <begin position="27"/>
        <end position="209"/>
    </location>
</feature>
<gene>
    <name evidence="4" type="ORF">AB5J50_00080</name>
</gene>
<accession>A0AB39RZD9</accession>
<sequence>MLHDLPAERLPSQLWTRQRTAADCVLNAFAMGHERQQVIMPCGTGKTHLAVHIAHEITSNSRSLTVMPTLELLNQTARVWHTSGRTGHYFGLCSDKQTSEPLLSGVLTMTNDPAWLAAAVRGAEGPVSVFATYASLPKLVEAHQRHLLPRWDTVVVDEAHRTAGARGKPWAVIHDNDAIPARHRLYLTATPRIWDVNRGITTEPIASMDDVDLFGHIAYRYSLAEAIHEGRLADYRIAAPEIHDPQLHAFLAGRTRRGASRTPQADAMRVAAAQLALLKAREEHEIRRAVVFSRSIVQSEAFAETLPETAAAIPGGHADDLWVASVHSRNGRRTRRERLARFAQPLREKHASGLAELSVLCNVRLCVEGVDFPLADSVLFADPKQSTIDIVQAIGRALRIGPGMNKISTLVIPVFFGPGQRAEEAAFGTPYHLLHQVMIALKAYDEHYFYRLPVSGTRLLLPTPAFAIRPARAPEIAPHLMLRIMEPEPDVWETGMACAQHFFDTHGHLNVPSNHITPDGFHLGCWLGYQRALKAAGNLSAARAAALATCNMPWAHAKDSTETFLELAQAYAREHGHLLPEPTQTYQLRPLGRWLAEQRRQAGEGTLPTPYRRALQDIDRWWNPAWPEAWQRMCARVRAQGTALTIPPGPLPADADEITRWLDEQFDVLLHLAKGQQAQLAALPLTHDPLALGLRRPFGSQSTAHAHGLRAARRFYRAHQHLRVPADYVDEHMGSRFSLGQWIADLRTLAGTGRLSREEIESVEALAMEWLPGLQCEDTPAAFPGTATPAPQTAGTDDTEAPRRSDQVFWIASGEPSPPGLPDVLLHGGRRVLLSMPAGGGKTMTAATAVHETGNGAACLLLGPSQAYLHQAVTTWRMVRKRPLAGININPTRSGKGGIRLTSAGELADWMAQQSEEALVVARYRDVELIVRSHSDHHLPPWEHLIIEEAHRTAEGIIDPQHPHAAIHYDDGILAHRRLYLTATPRIPRELPDPTDHATEVAWAVDMLAQPIFGTHQSTMERQKLVDKGLLSPYQVIRIQVPEPRGFPQWRAQAVGTAHVVEQHNLRRVVAVFENTKQAEAFACQLAVQMLHAEILLPQERAVRYQHNQPVIRCQRATDPMPPDLDAVVLPCAIYTTVDLVNALSPLMGQHAYRAAQTAIIVPEPIAPHDDAPAAAPPAVLRRIAAALWAHDPASL</sequence>
<feature type="region of interest" description="Disordered" evidence="1">
    <location>
        <begin position="781"/>
        <end position="802"/>
    </location>
</feature>
<dbReference type="Pfam" id="PF00271">
    <property type="entry name" value="Helicase_C"/>
    <property type="match status" value="1"/>
</dbReference>
<dbReference type="AlphaFoldDB" id="A0AB39RZD9"/>
<dbReference type="GO" id="GO:0003677">
    <property type="term" value="F:DNA binding"/>
    <property type="evidence" value="ECO:0007669"/>
    <property type="project" value="InterPro"/>
</dbReference>
<proteinExistence type="predicted"/>
<dbReference type="Pfam" id="PF03457">
    <property type="entry name" value="HA"/>
    <property type="match status" value="3"/>
</dbReference>
<dbReference type="SMART" id="SM00487">
    <property type="entry name" value="DEXDc"/>
    <property type="match status" value="2"/>
</dbReference>
<dbReference type="SMART" id="SM00490">
    <property type="entry name" value="HELICc"/>
    <property type="match status" value="1"/>
</dbReference>
<dbReference type="Pfam" id="PF04851">
    <property type="entry name" value="ResIII"/>
    <property type="match status" value="2"/>
</dbReference>
<dbReference type="PROSITE" id="PS51194">
    <property type="entry name" value="HELICASE_CTER"/>
    <property type="match status" value="1"/>
</dbReference>
<name>A0AB39RZD9_9ACTN</name>
<dbReference type="PROSITE" id="PS01137">
    <property type="entry name" value="TATD_1"/>
    <property type="match status" value="1"/>
</dbReference>
<dbReference type="RefSeq" id="WP_369253685.1">
    <property type="nucleotide sequence ID" value="NZ_CP163440.1"/>
</dbReference>
<evidence type="ECO:0000259" key="2">
    <source>
        <dbReference type="PROSITE" id="PS51192"/>
    </source>
</evidence>
<feature type="domain" description="Helicase ATP-binding" evidence="2">
    <location>
        <begin position="823"/>
        <end position="985"/>
    </location>
</feature>
<dbReference type="InterPro" id="IPR018228">
    <property type="entry name" value="DNase_TatD-rel_CS"/>
</dbReference>
<dbReference type="InterPro" id="IPR001650">
    <property type="entry name" value="Helicase_C-like"/>
</dbReference>
<dbReference type="GO" id="GO:0005524">
    <property type="term" value="F:ATP binding"/>
    <property type="evidence" value="ECO:0007669"/>
    <property type="project" value="InterPro"/>
</dbReference>
<evidence type="ECO:0000259" key="3">
    <source>
        <dbReference type="PROSITE" id="PS51194"/>
    </source>
</evidence>
<evidence type="ECO:0000313" key="4">
    <source>
        <dbReference type="EMBL" id="XDQ59332.1"/>
    </source>
</evidence>
<reference evidence="4" key="1">
    <citation type="submission" date="2024-07" db="EMBL/GenBank/DDBJ databases">
        <authorList>
            <person name="Yu S.T."/>
        </authorList>
    </citation>
    <scope>NUCLEOTIDE SEQUENCE</scope>
    <source>
        <strain evidence="4">R35</strain>
    </source>
</reference>
<dbReference type="PANTHER" id="PTHR47396">
    <property type="entry name" value="TYPE I RESTRICTION ENZYME ECOKI R PROTEIN"/>
    <property type="match status" value="1"/>
</dbReference>
<dbReference type="PANTHER" id="PTHR47396:SF1">
    <property type="entry name" value="ATP-DEPENDENT HELICASE IRC3-RELATED"/>
    <property type="match status" value="1"/>
</dbReference>
<dbReference type="InterPro" id="IPR027417">
    <property type="entry name" value="P-loop_NTPase"/>
</dbReference>
<dbReference type="CDD" id="cd18785">
    <property type="entry name" value="SF2_C"/>
    <property type="match status" value="1"/>
</dbReference>
<dbReference type="SUPFAM" id="SSF52540">
    <property type="entry name" value="P-loop containing nucleoside triphosphate hydrolases"/>
    <property type="match status" value="2"/>
</dbReference>
<dbReference type="EMBL" id="CP163440">
    <property type="protein sequence ID" value="XDQ59332.1"/>
    <property type="molecule type" value="Genomic_DNA"/>
</dbReference>
<organism evidence="4">
    <name type="scientific">Streptomyces sp. R35</name>
    <dbReference type="NCBI Taxonomy" id="3238630"/>
    <lineage>
        <taxon>Bacteria</taxon>
        <taxon>Bacillati</taxon>
        <taxon>Actinomycetota</taxon>
        <taxon>Actinomycetes</taxon>
        <taxon>Kitasatosporales</taxon>
        <taxon>Streptomycetaceae</taxon>
        <taxon>Streptomyces</taxon>
    </lineage>
</organism>
<dbReference type="Gene3D" id="3.40.50.300">
    <property type="entry name" value="P-loop containing nucleotide triphosphate hydrolases"/>
    <property type="match status" value="3"/>
</dbReference>
<dbReference type="GO" id="GO:0016787">
    <property type="term" value="F:hydrolase activity"/>
    <property type="evidence" value="ECO:0007669"/>
    <property type="project" value="InterPro"/>
</dbReference>